<dbReference type="RefSeq" id="XP_033533800.1">
    <property type="nucleotide sequence ID" value="XM_033676425.1"/>
</dbReference>
<dbReference type="InterPro" id="IPR000182">
    <property type="entry name" value="GNAT_dom"/>
</dbReference>
<accession>A0A6G1G2Y5</accession>
<evidence type="ECO:0000313" key="4">
    <source>
        <dbReference type="RefSeq" id="XP_033533800.1"/>
    </source>
</evidence>
<dbReference type="PANTHER" id="PTHR42791:SF16">
    <property type="entry name" value="N-ACETYLTRANSFERASE DOMAIN-CONTAINING PROTEIN"/>
    <property type="match status" value="1"/>
</dbReference>
<dbReference type="PROSITE" id="PS51186">
    <property type="entry name" value="GNAT"/>
    <property type="match status" value="1"/>
</dbReference>
<dbReference type="PANTHER" id="PTHR42791">
    <property type="entry name" value="GNAT FAMILY ACETYLTRANSFERASE"/>
    <property type="match status" value="1"/>
</dbReference>
<keyword evidence="2" id="KW-0012">Acyltransferase</keyword>
<dbReference type="Pfam" id="PF00583">
    <property type="entry name" value="Acetyltransf_1"/>
    <property type="match status" value="1"/>
</dbReference>
<gene>
    <name evidence="2 4" type="ORF">P152DRAFT_397803</name>
</gene>
<dbReference type="EMBL" id="ML975158">
    <property type="protein sequence ID" value="KAF1812169.1"/>
    <property type="molecule type" value="Genomic_DNA"/>
</dbReference>
<dbReference type="SUPFAM" id="SSF55729">
    <property type="entry name" value="Acyl-CoA N-acyltransferases (Nat)"/>
    <property type="match status" value="1"/>
</dbReference>
<organism evidence="2">
    <name type="scientific">Eremomyces bilateralis CBS 781.70</name>
    <dbReference type="NCBI Taxonomy" id="1392243"/>
    <lineage>
        <taxon>Eukaryota</taxon>
        <taxon>Fungi</taxon>
        <taxon>Dikarya</taxon>
        <taxon>Ascomycota</taxon>
        <taxon>Pezizomycotina</taxon>
        <taxon>Dothideomycetes</taxon>
        <taxon>Dothideomycetes incertae sedis</taxon>
        <taxon>Eremomycetales</taxon>
        <taxon>Eremomycetaceae</taxon>
        <taxon>Eremomyces</taxon>
    </lineage>
</organism>
<evidence type="ECO:0000313" key="2">
    <source>
        <dbReference type="EMBL" id="KAF1812169.1"/>
    </source>
</evidence>
<keyword evidence="3" id="KW-1185">Reference proteome</keyword>
<proteinExistence type="predicted"/>
<feature type="domain" description="N-acetyltransferase" evidence="1">
    <location>
        <begin position="1"/>
        <end position="227"/>
    </location>
</feature>
<reference evidence="4" key="2">
    <citation type="submission" date="2020-04" db="EMBL/GenBank/DDBJ databases">
        <authorList>
            <consortium name="NCBI Genome Project"/>
        </authorList>
    </citation>
    <scope>NUCLEOTIDE SEQUENCE</scope>
    <source>
        <strain evidence="4">CBS 781.70</strain>
    </source>
</reference>
<dbReference type="GeneID" id="54416995"/>
<dbReference type="GO" id="GO:0016747">
    <property type="term" value="F:acyltransferase activity, transferring groups other than amino-acyl groups"/>
    <property type="evidence" value="ECO:0007669"/>
    <property type="project" value="InterPro"/>
</dbReference>
<dbReference type="InterPro" id="IPR016181">
    <property type="entry name" value="Acyl_CoA_acyltransferase"/>
</dbReference>
<dbReference type="InterPro" id="IPR052523">
    <property type="entry name" value="Trichothecene_AcTrans"/>
</dbReference>
<dbReference type="OrthoDB" id="2115692at2759"/>
<evidence type="ECO:0000313" key="3">
    <source>
        <dbReference type="Proteomes" id="UP000504638"/>
    </source>
</evidence>
<sequence>MPIRYATHRDLDAISHIFTAAFWDEDYSGRFVHPYREQYPDSVLHYWRRKVRAAFWDYRNCLIVSVDQDGRITGAAEWGRVGRPSALGLKMGLGLGLSWWDPRRLVAPLVKVWNRIEEWMWPNRAAVPDRLDASSRAAPFFTRHLVGVRSDGWKLSTLGVHPDGHGKGYGRELVRWGLQKAQDEGISAGVITSDGSEQFYRKCGFDVELCKITEGENNPLSEVKGGVIFFKDPH</sequence>
<protein>
    <submittedName>
        <fullName evidence="2 4">Acyl-CoA N-acyltransferase</fullName>
    </submittedName>
</protein>
<dbReference type="Proteomes" id="UP000504638">
    <property type="component" value="Unplaced"/>
</dbReference>
<dbReference type="CDD" id="cd04301">
    <property type="entry name" value="NAT_SF"/>
    <property type="match status" value="1"/>
</dbReference>
<reference evidence="4" key="3">
    <citation type="submission" date="2025-04" db="UniProtKB">
        <authorList>
            <consortium name="RefSeq"/>
        </authorList>
    </citation>
    <scope>IDENTIFICATION</scope>
    <source>
        <strain evidence="4">CBS 781.70</strain>
    </source>
</reference>
<keyword evidence="2" id="KW-0808">Transferase</keyword>
<reference evidence="2 4" key="1">
    <citation type="submission" date="2020-01" db="EMBL/GenBank/DDBJ databases">
        <authorList>
            <consortium name="DOE Joint Genome Institute"/>
            <person name="Haridas S."/>
            <person name="Albert R."/>
            <person name="Binder M."/>
            <person name="Bloem J."/>
            <person name="Labutti K."/>
            <person name="Salamov A."/>
            <person name="Andreopoulos B."/>
            <person name="Baker S.E."/>
            <person name="Barry K."/>
            <person name="Bills G."/>
            <person name="Bluhm B.H."/>
            <person name="Cannon C."/>
            <person name="Castanera R."/>
            <person name="Culley D.E."/>
            <person name="Daum C."/>
            <person name="Ezra D."/>
            <person name="Gonzalez J.B."/>
            <person name="Henrissat B."/>
            <person name="Kuo A."/>
            <person name="Liang C."/>
            <person name="Lipzen A."/>
            <person name="Lutzoni F."/>
            <person name="Magnuson J."/>
            <person name="Mondo S."/>
            <person name="Nolan M."/>
            <person name="Ohm R."/>
            <person name="Pangilinan J."/>
            <person name="Park H.-J."/>
            <person name="Ramirez L."/>
            <person name="Alfaro M."/>
            <person name="Sun H."/>
            <person name="Tritt A."/>
            <person name="Yoshinaga Y."/>
            <person name="Zwiers L.-H."/>
            <person name="Turgeon B.G."/>
            <person name="Goodwin S.B."/>
            <person name="Spatafora J.W."/>
            <person name="Crous P.W."/>
            <person name="Grigoriev I.V."/>
        </authorList>
    </citation>
    <scope>NUCLEOTIDE SEQUENCE</scope>
    <source>
        <strain evidence="2 4">CBS 781.70</strain>
    </source>
</reference>
<dbReference type="AlphaFoldDB" id="A0A6G1G2Y5"/>
<evidence type="ECO:0000259" key="1">
    <source>
        <dbReference type="PROSITE" id="PS51186"/>
    </source>
</evidence>
<name>A0A6G1G2Y5_9PEZI</name>
<dbReference type="Gene3D" id="3.40.630.30">
    <property type="match status" value="1"/>
</dbReference>